<organism evidence="2 3">
    <name type="scientific">Aspergillus carbonarius (strain ITEM 5010)</name>
    <dbReference type="NCBI Taxonomy" id="602072"/>
    <lineage>
        <taxon>Eukaryota</taxon>
        <taxon>Fungi</taxon>
        <taxon>Dikarya</taxon>
        <taxon>Ascomycota</taxon>
        <taxon>Pezizomycotina</taxon>
        <taxon>Eurotiomycetes</taxon>
        <taxon>Eurotiomycetidae</taxon>
        <taxon>Eurotiales</taxon>
        <taxon>Aspergillaceae</taxon>
        <taxon>Aspergillus</taxon>
        <taxon>Aspergillus subgen. Circumdati</taxon>
    </lineage>
</organism>
<dbReference type="STRING" id="602072.A0A1R3RCD5"/>
<evidence type="ECO:0000313" key="2">
    <source>
        <dbReference type="EMBL" id="OOF92135.1"/>
    </source>
</evidence>
<evidence type="ECO:0000313" key="3">
    <source>
        <dbReference type="Proteomes" id="UP000188318"/>
    </source>
</evidence>
<dbReference type="OMA" id="RWYWALG"/>
<dbReference type="EMBL" id="KV907508">
    <property type="protein sequence ID" value="OOF92135.1"/>
    <property type="molecule type" value="Genomic_DNA"/>
</dbReference>
<gene>
    <name evidence="2" type="ORF">ASPCADRAFT_133685</name>
</gene>
<accession>A0A1R3RCD5</accession>
<dbReference type="Gene3D" id="3.90.1300.10">
    <property type="entry name" value="Amidase signature (AS) domain"/>
    <property type="match status" value="1"/>
</dbReference>
<keyword evidence="3" id="KW-1185">Reference proteome</keyword>
<dbReference type="OrthoDB" id="4347796at2759"/>
<dbReference type="VEuPathDB" id="FungiDB:ASPCADRAFT_133685"/>
<protein>
    <recommendedName>
        <fullName evidence="1">Amidase domain-containing protein</fullName>
    </recommendedName>
</protein>
<dbReference type="Proteomes" id="UP000188318">
    <property type="component" value="Unassembled WGS sequence"/>
</dbReference>
<dbReference type="PANTHER" id="PTHR46310">
    <property type="entry name" value="AMIDASE 1"/>
    <property type="match status" value="1"/>
</dbReference>
<proteinExistence type="predicted"/>
<reference evidence="3" key="1">
    <citation type="journal article" date="2017" name="Genome Biol.">
        <title>Comparative genomics reveals high biological diversity and specific adaptations in the industrially and medically important fungal genus Aspergillus.</title>
        <authorList>
            <person name="de Vries R.P."/>
            <person name="Riley R."/>
            <person name="Wiebenga A."/>
            <person name="Aguilar-Osorio G."/>
            <person name="Amillis S."/>
            <person name="Uchima C.A."/>
            <person name="Anderluh G."/>
            <person name="Asadollahi M."/>
            <person name="Askin M."/>
            <person name="Barry K."/>
            <person name="Battaglia E."/>
            <person name="Bayram O."/>
            <person name="Benocci T."/>
            <person name="Braus-Stromeyer S.A."/>
            <person name="Caldana C."/>
            <person name="Canovas D."/>
            <person name="Cerqueira G.C."/>
            <person name="Chen F."/>
            <person name="Chen W."/>
            <person name="Choi C."/>
            <person name="Clum A."/>
            <person name="Dos Santos R.A."/>
            <person name="Damasio A.R."/>
            <person name="Diallinas G."/>
            <person name="Emri T."/>
            <person name="Fekete E."/>
            <person name="Flipphi M."/>
            <person name="Freyberg S."/>
            <person name="Gallo A."/>
            <person name="Gournas C."/>
            <person name="Habgood R."/>
            <person name="Hainaut M."/>
            <person name="Harispe M.L."/>
            <person name="Henrissat B."/>
            <person name="Hilden K.S."/>
            <person name="Hope R."/>
            <person name="Hossain A."/>
            <person name="Karabika E."/>
            <person name="Karaffa L."/>
            <person name="Karanyi Z."/>
            <person name="Krasevec N."/>
            <person name="Kuo A."/>
            <person name="Kusch H."/>
            <person name="LaButti K."/>
            <person name="Lagendijk E.L."/>
            <person name="Lapidus A."/>
            <person name="Levasseur A."/>
            <person name="Lindquist E."/>
            <person name="Lipzen A."/>
            <person name="Logrieco A.F."/>
            <person name="MacCabe A."/>
            <person name="Maekelae M.R."/>
            <person name="Malavazi I."/>
            <person name="Melin P."/>
            <person name="Meyer V."/>
            <person name="Mielnichuk N."/>
            <person name="Miskei M."/>
            <person name="Molnar A.P."/>
            <person name="Mule G."/>
            <person name="Ngan C.Y."/>
            <person name="Orejas M."/>
            <person name="Orosz E."/>
            <person name="Ouedraogo J.P."/>
            <person name="Overkamp K.M."/>
            <person name="Park H.-S."/>
            <person name="Perrone G."/>
            <person name="Piumi F."/>
            <person name="Punt P.J."/>
            <person name="Ram A.F."/>
            <person name="Ramon A."/>
            <person name="Rauscher S."/>
            <person name="Record E."/>
            <person name="Riano-Pachon D.M."/>
            <person name="Robert V."/>
            <person name="Roehrig J."/>
            <person name="Ruller R."/>
            <person name="Salamov A."/>
            <person name="Salih N.S."/>
            <person name="Samson R.A."/>
            <person name="Sandor E."/>
            <person name="Sanguinetti M."/>
            <person name="Schuetze T."/>
            <person name="Sepcic K."/>
            <person name="Shelest E."/>
            <person name="Sherlock G."/>
            <person name="Sophianopoulou V."/>
            <person name="Squina F.M."/>
            <person name="Sun H."/>
            <person name="Susca A."/>
            <person name="Todd R.B."/>
            <person name="Tsang A."/>
            <person name="Unkles S.E."/>
            <person name="van de Wiele N."/>
            <person name="van Rossen-Uffink D."/>
            <person name="Oliveira J.V."/>
            <person name="Vesth T.C."/>
            <person name="Visser J."/>
            <person name="Yu J.-H."/>
            <person name="Zhou M."/>
            <person name="Andersen M.R."/>
            <person name="Archer D.B."/>
            <person name="Baker S.E."/>
            <person name="Benoit I."/>
            <person name="Brakhage A.A."/>
            <person name="Braus G.H."/>
            <person name="Fischer R."/>
            <person name="Frisvad J.C."/>
            <person name="Goldman G.H."/>
            <person name="Houbraken J."/>
            <person name="Oakley B."/>
            <person name="Pocsi I."/>
            <person name="Scazzocchio C."/>
            <person name="Seiboth B."/>
            <person name="vanKuyk P.A."/>
            <person name="Wortman J."/>
            <person name="Dyer P.S."/>
            <person name="Grigoriev I.V."/>
        </authorList>
    </citation>
    <scope>NUCLEOTIDE SEQUENCE [LARGE SCALE GENOMIC DNA]</scope>
    <source>
        <strain evidence="3">ITEM 5010</strain>
    </source>
</reference>
<dbReference type="InterPro" id="IPR036928">
    <property type="entry name" value="AS_sf"/>
</dbReference>
<dbReference type="InterPro" id="IPR023631">
    <property type="entry name" value="Amidase_dom"/>
</dbReference>
<dbReference type="Pfam" id="PF01425">
    <property type="entry name" value="Amidase"/>
    <property type="match status" value="1"/>
</dbReference>
<name>A0A1R3RCD5_ASPC5</name>
<sequence length="615" mass="68548">MATQSETESLISFELGTHRYLARPIESSNTLETLSDSSDLVTYLHVSKDKALDANALKDWRTSNLANDDVFHVEFLQHIIIGCACSSEVHLTEDTQDLFQEWNTTKITYGPQLDIASGPYYIQKGVIHSVWKVYEDCQLAFLQATWPSSQGDGTYLQTVSSGSHYRGHGIAVPARSYSTKWPSSTEVEGNLDSILRGVRVSVKDNYHISGTRTTLGNCAYLETYPVQEHNAEVVSRLINAGAHIVGKNHLSSLAMMEHPTQGADFQAPFNPRGDGYLLTGGSSGGSAAAVAAYDWLDISICSDTTGSVRIPAFQTGVFGFRPSTGAVSGEGLVNAWPDMDTPAWMGRDLKMFPDVFRILVNTWTPDKDGGLSTEDPIEILYPGDFLPENSEQSRVTEDFLAQITSATGGSFRPISIRDDWRRTAPVKEKDLQQYLYNLTRHGWFYSAYKSFDQFRNDYIEKHGHSPFVTEVVRWYWALGRDVTGEDYLELQSRLAIFRTWFLDQYLQDRPHNTLIAMHIDTVRPKYCDEYPGAGNPDVPGLRATYLSGILQTPELAIPIGQIDYHSRITERIEKIPVAVSLMGAPGTDLDLIEWTLQALKKGGRPTKVKAGKLAF</sequence>
<feature type="domain" description="Amidase" evidence="1">
    <location>
        <begin position="184"/>
        <end position="367"/>
    </location>
</feature>
<dbReference type="AlphaFoldDB" id="A0A1R3RCD5"/>
<evidence type="ECO:0000259" key="1">
    <source>
        <dbReference type="Pfam" id="PF01425"/>
    </source>
</evidence>
<dbReference type="PANTHER" id="PTHR46310:SF7">
    <property type="entry name" value="AMIDASE 1"/>
    <property type="match status" value="1"/>
</dbReference>
<dbReference type="SUPFAM" id="SSF75304">
    <property type="entry name" value="Amidase signature (AS) enzymes"/>
    <property type="match status" value="1"/>
</dbReference>